<dbReference type="PANTHER" id="PTHR47963:SF8">
    <property type="entry name" value="ATP-DEPENDENT RNA HELICASE DEAD"/>
    <property type="match status" value="1"/>
</dbReference>
<dbReference type="Pfam" id="PF03880">
    <property type="entry name" value="DbpA"/>
    <property type="match status" value="1"/>
</dbReference>
<accession>A0ABN1I1R0</accession>
<dbReference type="InterPro" id="IPR014001">
    <property type="entry name" value="Helicase_ATP-bd"/>
</dbReference>
<dbReference type="InterPro" id="IPR028618">
    <property type="entry name" value="DEAD_helicase_DeaD"/>
</dbReference>
<evidence type="ECO:0000313" key="15">
    <source>
        <dbReference type="Proteomes" id="UP001499915"/>
    </source>
</evidence>
<comment type="similarity">
    <text evidence="8">Belongs to the DEAD box helicase family. DeaD/CsdA subfamily.</text>
</comment>
<comment type="function">
    <text evidence="8">DEAD-box RNA helicase involved in various cellular processes at low temperature, including ribosome biogenesis, mRNA degradation and translation initiation.</text>
</comment>
<keyword evidence="3 8" id="KW-0378">Hydrolase</keyword>
<feature type="region of interest" description="Disordered" evidence="10">
    <location>
        <begin position="436"/>
        <end position="477"/>
    </location>
</feature>
<dbReference type="Pfam" id="PF00271">
    <property type="entry name" value="Helicase_C"/>
    <property type="match status" value="1"/>
</dbReference>
<feature type="region of interest" description="Disordered" evidence="10">
    <location>
        <begin position="557"/>
        <end position="578"/>
    </location>
</feature>
<dbReference type="HAMAP" id="MF_00964">
    <property type="entry name" value="DEAD_helicase_DeaD"/>
    <property type="match status" value="1"/>
</dbReference>
<organism evidence="14 15">
    <name type="scientific">Marinobacterium maritimum</name>
    <dbReference type="NCBI Taxonomy" id="500162"/>
    <lineage>
        <taxon>Bacteria</taxon>
        <taxon>Pseudomonadati</taxon>
        <taxon>Pseudomonadota</taxon>
        <taxon>Gammaproteobacteria</taxon>
        <taxon>Oceanospirillales</taxon>
        <taxon>Oceanospirillaceae</taxon>
        <taxon>Marinobacterium</taxon>
    </lineage>
</organism>
<dbReference type="Pfam" id="PF25399">
    <property type="entry name" value="DeaD_dimer"/>
    <property type="match status" value="1"/>
</dbReference>
<dbReference type="InterPro" id="IPR000629">
    <property type="entry name" value="RNA-helicase_DEAD-box_CS"/>
</dbReference>
<feature type="compositionally biased region" description="Basic and acidic residues" evidence="10">
    <location>
        <begin position="452"/>
        <end position="474"/>
    </location>
</feature>
<reference evidence="14 15" key="1">
    <citation type="journal article" date="2019" name="Int. J. Syst. Evol. Microbiol.">
        <title>The Global Catalogue of Microorganisms (GCM) 10K type strain sequencing project: providing services to taxonomists for standard genome sequencing and annotation.</title>
        <authorList>
            <consortium name="The Broad Institute Genomics Platform"/>
            <consortium name="The Broad Institute Genome Sequencing Center for Infectious Disease"/>
            <person name="Wu L."/>
            <person name="Ma J."/>
        </authorList>
    </citation>
    <scope>NUCLEOTIDE SEQUENCE [LARGE SCALE GENOMIC DNA]</scope>
    <source>
        <strain evidence="14 15">JCM 15134</strain>
    </source>
</reference>
<dbReference type="CDD" id="cd00268">
    <property type="entry name" value="DEADc"/>
    <property type="match status" value="1"/>
</dbReference>
<dbReference type="CDD" id="cd12499">
    <property type="entry name" value="RRM_EcCsdA_like"/>
    <property type="match status" value="1"/>
</dbReference>
<evidence type="ECO:0000256" key="1">
    <source>
        <dbReference type="ARBA" id="ARBA00022490"/>
    </source>
</evidence>
<dbReference type="InterPro" id="IPR005580">
    <property type="entry name" value="DbpA/CsdA_RNA-bd_dom"/>
</dbReference>
<proteinExistence type="inferred from homology"/>
<comment type="catalytic activity">
    <reaction evidence="8">
        <text>ATP + H2O = ADP + phosphate + H(+)</text>
        <dbReference type="Rhea" id="RHEA:13065"/>
        <dbReference type="ChEBI" id="CHEBI:15377"/>
        <dbReference type="ChEBI" id="CHEBI:15378"/>
        <dbReference type="ChEBI" id="CHEBI:30616"/>
        <dbReference type="ChEBI" id="CHEBI:43474"/>
        <dbReference type="ChEBI" id="CHEBI:456216"/>
        <dbReference type="EC" id="3.6.4.13"/>
    </reaction>
</comment>
<dbReference type="InterPro" id="IPR001650">
    <property type="entry name" value="Helicase_C-like"/>
</dbReference>
<keyword evidence="5 8" id="KW-0067">ATP-binding</keyword>
<evidence type="ECO:0000256" key="4">
    <source>
        <dbReference type="ARBA" id="ARBA00022806"/>
    </source>
</evidence>
<dbReference type="GO" id="GO:0004386">
    <property type="term" value="F:helicase activity"/>
    <property type="evidence" value="ECO:0007669"/>
    <property type="project" value="UniProtKB-KW"/>
</dbReference>
<comment type="caution">
    <text evidence="14">The sequence shown here is derived from an EMBL/GenBank/DDBJ whole genome shotgun (WGS) entry which is preliminary data.</text>
</comment>
<evidence type="ECO:0000259" key="13">
    <source>
        <dbReference type="PROSITE" id="PS51195"/>
    </source>
</evidence>
<gene>
    <name evidence="8" type="primary">deaD</name>
    <name evidence="8" type="synonym">csdA</name>
    <name evidence="14" type="ORF">GCM10009104_03170</name>
</gene>
<dbReference type="InterPro" id="IPR034415">
    <property type="entry name" value="CsdA_RRM"/>
</dbReference>
<sequence length="578" mass="64272">MSNTDTSPANFGDLGLSAPILNALTEVGYETPSPIQARSIPPLLEGRDLLGMAQTGTGKTAAFALPLLQRIDTAATHPQLLILAPTRELALQVATACEKYSKHLPGLRTLSIYGGQGYDSQIRGLRRGAQVIIGTPGRVMDHIRRGTLQLDRLQALVLDEADEMLRMGFIDDVEWVLQHTPAQRQIALFSATMPQAIRHIAENYLQDPAVIKIQAQTATASTIRQRVWVVRGMSKTQALTRILEQHEHEAALVFVRTKTATESLAEELTRAGFPAAALHGDIAQVQRERIVSKLKKGELDVVIATDVVARGLDVERISHVINYDIPYDNESYIHRIGRTGRAGRNGDAILFVAPREQRLLRQLERTTRQPLETLKLPTAKEINALRAERLQAQILAAAEKSNLDEYMPLITKLQESSELSAEQLVAATIALMHSDKPLWMDENEPDPNTRPAPRERQDRGERGERGERPRRNQRNEPVAAGMERYWIGVGHLHGVKPGNIVGAIANEAGIESRLIGRINIADEFSCVDLPADLEANQLQTLKRARVCGQRLDIRPWQENGNAQRRPRGKAPVRRQPRH</sequence>
<evidence type="ECO:0000256" key="2">
    <source>
        <dbReference type="ARBA" id="ARBA00022741"/>
    </source>
</evidence>
<dbReference type="EC" id="3.6.4.13" evidence="8"/>
<evidence type="ECO:0000256" key="5">
    <source>
        <dbReference type="ARBA" id="ARBA00022840"/>
    </source>
</evidence>
<dbReference type="InterPro" id="IPR014014">
    <property type="entry name" value="RNA_helicase_DEAD_Q_motif"/>
</dbReference>
<evidence type="ECO:0000259" key="12">
    <source>
        <dbReference type="PROSITE" id="PS51194"/>
    </source>
</evidence>
<dbReference type="InterPro" id="IPR012677">
    <property type="entry name" value="Nucleotide-bd_a/b_plait_sf"/>
</dbReference>
<dbReference type="InterPro" id="IPR011545">
    <property type="entry name" value="DEAD/DEAH_box_helicase_dom"/>
</dbReference>
<evidence type="ECO:0000256" key="10">
    <source>
        <dbReference type="SAM" id="MobiDB-lite"/>
    </source>
</evidence>
<dbReference type="PANTHER" id="PTHR47963">
    <property type="entry name" value="DEAD-BOX ATP-DEPENDENT RNA HELICASE 47, MITOCHONDRIAL"/>
    <property type="match status" value="1"/>
</dbReference>
<dbReference type="InterPro" id="IPR044742">
    <property type="entry name" value="DEAD/DEAH_RhlB"/>
</dbReference>
<dbReference type="PROSITE" id="PS00039">
    <property type="entry name" value="DEAD_ATP_HELICASE"/>
    <property type="match status" value="1"/>
</dbReference>
<dbReference type="SMART" id="SM00490">
    <property type="entry name" value="HELICc"/>
    <property type="match status" value="1"/>
</dbReference>
<evidence type="ECO:0000256" key="8">
    <source>
        <dbReference type="HAMAP-Rule" id="MF_00964"/>
    </source>
</evidence>
<dbReference type="PROSITE" id="PS51194">
    <property type="entry name" value="HELICASE_CTER"/>
    <property type="match status" value="1"/>
</dbReference>
<dbReference type="Gene3D" id="3.40.50.300">
    <property type="entry name" value="P-loop containing nucleotide triphosphate hydrolases"/>
    <property type="match status" value="2"/>
</dbReference>
<dbReference type="InterPro" id="IPR050547">
    <property type="entry name" value="DEAD_box_RNA_helicases"/>
</dbReference>
<evidence type="ECO:0000259" key="11">
    <source>
        <dbReference type="PROSITE" id="PS51192"/>
    </source>
</evidence>
<evidence type="ECO:0000256" key="6">
    <source>
        <dbReference type="ARBA" id="ARBA00022884"/>
    </source>
</evidence>
<dbReference type="SUPFAM" id="SSF52540">
    <property type="entry name" value="P-loop containing nucleoside triphosphate hydrolases"/>
    <property type="match status" value="1"/>
</dbReference>
<keyword evidence="2 8" id="KW-0547">Nucleotide-binding</keyword>
<keyword evidence="6 8" id="KW-0694">RNA-binding</keyword>
<feature type="domain" description="Helicase C-terminal" evidence="12">
    <location>
        <begin position="234"/>
        <end position="382"/>
    </location>
</feature>
<evidence type="ECO:0000256" key="7">
    <source>
        <dbReference type="ARBA" id="ARBA00023016"/>
    </source>
</evidence>
<dbReference type="InterPro" id="IPR027417">
    <property type="entry name" value="P-loop_NTPase"/>
</dbReference>
<keyword evidence="7 8" id="KW-0346">Stress response</keyword>
<name>A0ABN1I1R0_9GAMM</name>
<keyword evidence="15" id="KW-1185">Reference proteome</keyword>
<feature type="compositionally biased region" description="Basic residues" evidence="10">
    <location>
        <begin position="564"/>
        <end position="578"/>
    </location>
</feature>
<dbReference type="Proteomes" id="UP001499915">
    <property type="component" value="Unassembled WGS sequence"/>
</dbReference>
<dbReference type="SMART" id="SM00487">
    <property type="entry name" value="DEXDc"/>
    <property type="match status" value="1"/>
</dbReference>
<dbReference type="CDD" id="cd18787">
    <property type="entry name" value="SF2_C_DEAD"/>
    <property type="match status" value="1"/>
</dbReference>
<evidence type="ECO:0000313" key="14">
    <source>
        <dbReference type="EMBL" id="GAA0681796.1"/>
    </source>
</evidence>
<dbReference type="InterPro" id="IPR057325">
    <property type="entry name" value="DeaD_dimer"/>
</dbReference>
<dbReference type="Pfam" id="PF00270">
    <property type="entry name" value="DEAD"/>
    <property type="match status" value="1"/>
</dbReference>
<dbReference type="Gene3D" id="3.30.70.330">
    <property type="match status" value="1"/>
</dbReference>
<keyword evidence="1 8" id="KW-0963">Cytoplasm</keyword>
<feature type="domain" description="DEAD-box RNA helicase Q" evidence="13">
    <location>
        <begin position="9"/>
        <end position="37"/>
    </location>
</feature>
<dbReference type="EMBL" id="BAAAET010000001">
    <property type="protein sequence ID" value="GAA0681796.1"/>
    <property type="molecule type" value="Genomic_DNA"/>
</dbReference>
<feature type="short sequence motif" description="Q motif" evidence="9">
    <location>
        <begin position="9"/>
        <end position="37"/>
    </location>
</feature>
<evidence type="ECO:0000256" key="3">
    <source>
        <dbReference type="ARBA" id="ARBA00022801"/>
    </source>
</evidence>
<dbReference type="RefSeq" id="WP_343801244.1">
    <property type="nucleotide sequence ID" value="NZ_BAAAET010000001.1"/>
</dbReference>
<protein>
    <recommendedName>
        <fullName evidence="8">ATP-dependent RNA helicase DeaD</fullName>
        <ecNumber evidence="8">3.6.4.13</ecNumber>
    </recommendedName>
    <alternativeName>
        <fullName evidence="8">Cold-shock DEAD box protein A</fullName>
    </alternativeName>
</protein>
<evidence type="ECO:0000256" key="9">
    <source>
        <dbReference type="PROSITE-ProRule" id="PRU00552"/>
    </source>
</evidence>
<feature type="domain" description="Helicase ATP-binding" evidence="11">
    <location>
        <begin position="40"/>
        <end position="211"/>
    </location>
</feature>
<comment type="subcellular location">
    <subcellularLocation>
        <location evidence="8">Cytoplasm</location>
    </subcellularLocation>
</comment>
<dbReference type="PROSITE" id="PS51192">
    <property type="entry name" value="HELICASE_ATP_BIND_1"/>
    <property type="match status" value="1"/>
</dbReference>
<dbReference type="PROSITE" id="PS51195">
    <property type="entry name" value="Q_MOTIF"/>
    <property type="match status" value="1"/>
</dbReference>
<keyword evidence="4 8" id="KW-0347">Helicase</keyword>